<feature type="region of interest" description="Disordered" evidence="5">
    <location>
        <begin position="1"/>
        <end position="25"/>
    </location>
</feature>
<proteinExistence type="predicted"/>
<gene>
    <name evidence="7" type="ORF">ACFYU5_26145</name>
</gene>
<evidence type="ECO:0000256" key="5">
    <source>
        <dbReference type="SAM" id="MobiDB-lite"/>
    </source>
</evidence>
<evidence type="ECO:0000313" key="8">
    <source>
        <dbReference type="Proteomes" id="UP001601442"/>
    </source>
</evidence>
<evidence type="ECO:0000313" key="7">
    <source>
        <dbReference type="EMBL" id="MFF0499908.1"/>
    </source>
</evidence>
<dbReference type="InterPro" id="IPR054129">
    <property type="entry name" value="DesT_TetR_C"/>
</dbReference>
<evidence type="ECO:0000256" key="1">
    <source>
        <dbReference type="ARBA" id="ARBA00023015"/>
    </source>
</evidence>
<dbReference type="InterPro" id="IPR001647">
    <property type="entry name" value="HTH_TetR"/>
</dbReference>
<dbReference type="PANTHER" id="PTHR30055:SF160">
    <property type="entry name" value="TRANSCRIPTIONAL REGULATORY PROTEIN (PROBABLY ASNC-FAMILY)-RELATED"/>
    <property type="match status" value="1"/>
</dbReference>
<sequence length="221" mass="23913">MTELAEPVPSAPVRPRAGMLPPSEANRLRERRHRAVLAAADEIFASNGFHGTCMDDVAAHAHVSKPLLYQHFPSKVELYLAVVQNHVDALVAVVRDALGATTGSRQRVYAAVAAYFDFIDRDPHGYRLLFEADPSVDPRVHRSIRAGNQACIDAICAALLCGSELDPKRARVLAVGLAGASRVTARHWLESGFRLPKQDAVETTVALCWGGLSAVGTTKRT</sequence>
<dbReference type="SUPFAM" id="SSF46689">
    <property type="entry name" value="Homeodomain-like"/>
    <property type="match status" value="1"/>
</dbReference>
<keyword evidence="3" id="KW-0804">Transcription</keyword>
<protein>
    <submittedName>
        <fullName evidence="7">TetR/AcrR family transcriptional regulator</fullName>
    </submittedName>
</protein>
<comment type="caution">
    <text evidence="7">The sequence shown here is derived from an EMBL/GenBank/DDBJ whole genome shotgun (WGS) entry which is preliminary data.</text>
</comment>
<accession>A0ABW6P9T1</accession>
<evidence type="ECO:0000256" key="2">
    <source>
        <dbReference type="ARBA" id="ARBA00023125"/>
    </source>
</evidence>
<reference evidence="7 8" key="1">
    <citation type="submission" date="2024-10" db="EMBL/GenBank/DDBJ databases">
        <title>The Natural Products Discovery Center: Release of the First 8490 Sequenced Strains for Exploring Actinobacteria Biosynthetic Diversity.</title>
        <authorList>
            <person name="Kalkreuter E."/>
            <person name="Kautsar S.A."/>
            <person name="Yang D."/>
            <person name="Bader C.D."/>
            <person name="Teijaro C.N."/>
            <person name="Fluegel L."/>
            <person name="Davis C.M."/>
            <person name="Simpson J.R."/>
            <person name="Lauterbach L."/>
            <person name="Steele A.D."/>
            <person name="Gui C."/>
            <person name="Meng S."/>
            <person name="Li G."/>
            <person name="Viehrig K."/>
            <person name="Ye F."/>
            <person name="Su P."/>
            <person name="Kiefer A.F."/>
            <person name="Nichols A."/>
            <person name="Cepeda A.J."/>
            <person name="Yan W."/>
            <person name="Fan B."/>
            <person name="Jiang Y."/>
            <person name="Adhikari A."/>
            <person name="Zheng C.-J."/>
            <person name="Schuster L."/>
            <person name="Cowan T.M."/>
            <person name="Smanski M.J."/>
            <person name="Chevrette M.G."/>
            <person name="De Carvalho L.P.S."/>
            <person name="Shen B."/>
        </authorList>
    </citation>
    <scope>NUCLEOTIDE SEQUENCE [LARGE SCALE GENOMIC DNA]</scope>
    <source>
        <strain evidence="7 8">NPDC004119</strain>
    </source>
</reference>
<dbReference type="Pfam" id="PF21943">
    <property type="entry name" value="TetR_C_46"/>
    <property type="match status" value="1"/>
</dbReference>
<dbReference type="Proteomes" id="UP001601442">
    <property type="component" value="Unassembled WGS sequence"/>
</dbReference>
<name>A0ABW6P9T1_9NOCA</name>
<dbReference type="PROSITE" id="PS50977">
    <property type="entry name" value="HTH_TETR_2"/>
    <property type="match status" value="1"/>
</dbReference>
<dbReference type="SUPFAM" id="SSF48498">
    <property type="entry name" value="Tetracyclin repressor-like, C-terminal domain"/>
    <property type="match status" value="1"/>
</dbReference>
<dbReference type="PANTHER" id="PTHR30055">
    <property type="entry name" value="HTH-TYPE TRANSCRIPTIONAL REGULATOR RUTR"/>
    <property type="match status" value="1"/>
</dbReference>
<dbReference type="InterPro" id="IPR009057">
    <property type="entry name" value="Homeodomain-like_sf"/>
</dbReference>
<dbReference type="Gene3D" id="1.10.357.10">
    <property type="entry name" value="Tetracycline Repressor, domain 2"/>
    <property type="match status" value="1"/>
</dbReference>
<dbReference type="Pfam" id="PF00440">
    <property type="entry name" value="TetR_N"/>
    <property type="match status" value="1"/>
</dbReference>
<evidence type="ECO:0000256" key="4">
    <source>
        <dbReference type="PROSITE-ProRule" id="PRU00335"/>
    </source>
</evidence>
<organism evidence="7 8">
    <name type="scientific">Nocardia aobensis</name>
    <dbReference type="NCBI Taxonomy" id="257277"/>
    <lineage>
        <taxon>Bacteria</taxon>
        <taxon>Bacillati</taxon>
        <taxon>Actinomycetota</taxon>
        <taxon>Actinomycetes</taxon>
        <taxon>Mycobacteriales</taxon>
        <taxon>Nocardiaceae</taxon>
        <taxon>Nocardia</taxon>
    </lineage>
</organism>
<dbReference type="InterPro" id="IPR036271">
    <property type="entry name" value="Tet_transcr_reg_TetR-rel_C_sf"/>
</dbReference>
<keyword evidence="8" id="KW-1185">Reference proteome</keyword>
<evidence type="ECO:0000259" key="6">
    <source>
        <dbReference type="PROSITE" id="PS50977"/>
    </source>
</evidence>
<feature type="domain" description="HTH tetR-type" evidence="6">
    <location>
        <begin position="30"/>
        <end position="90"/>
    </location>
</feature>
<dbReference type="EMBL" id="JBIAMT010000005">
    <property type="protein sequence ID" value="MFF0499908.1"/>
    <property type="molecule type" value="Genomic_DNA"/>
</dbReference>
<dbReference type="InterPro" id="IPR050109">
    <property type="entry name" value="HTH-type_TetR-like_transc_reg"/>
</dbReference>
<dbReference type="PRINTS" id="PR00455">
    <property type="entry name" value="HTHTETR"/>
</dbReference>
<evidence type="ECO:0000256" key="3">
    <source>
        <dbReference type="ARBA" id="ARBA00023163"/>
    </source>
</evidence>
<keyword evidence="2 4" id="KW-0238">DNA-binding</keyword>
<keyword evidence="1" id="KW-0805">Transcription regulation</keyword>
<dbReference type="RefSeq" id="WP_387398788.1">
    <property type="nucleotide sequence ID" value="NZ_JBIAMT010000005.1"/>
</dbReference>
<feature type="DNA-binding region" description="H-T-H motif" evidence="4">
    <location>
        <begin position="53"/>
        <end position="72"/>
    </location>
</feature>